<organism evidence="1 2">
    <name type="scientific">Adhaeribacter soli</name>
    <dbReference type="NCBI Taxonomy" id="2607655"/>
    <lineage>
        <taxon>Bacteria</taxon>
        <taxon>Pseudomonadati</taxon>
        <taxon>Bacteroidota</taxon>
        <taxon>Cytophagia</taxon>
        <taxon>Cytophagales</taxon>
        <taxon>Hymenobacteraceae</taxon>
        <taxon>Adhaeribacter</taxon>
    </lineage>
</organism>
<reference evidence="1 2" key="1">
    <citation type="submission" date="2019-09" db="EMBL/GenBank/DDBJ databases">
        <title>Genome sequence of Adhaeribacter sp. M2.</title>
        <authorList>
            <person name="Srinivasan S."/>
        </authorList>
    </citation>
    <scope>NUCLEOTIDE SEQUENCE [LARGE SCALE GENOMIC DNA]</scope>
    <source>
        <strain evidence="1 2">M2</strain>
    </source>
</reference>
<proteinExistence type="predicted"/>
<protein>
    <submittedName>
        <fullName evidence="1">Uncharacterized protein</fullName>
    </submittedName>
</protein>
<keyword evidence="2" id="KW-1185">Reference proteome</keyword>
<name>A0A5N1IV71_9BACT</name>
<sequence length="124" mass="14511">MLLIFLCCVCRHEAFAKQPQRQKLKIELGQTFRNDKVKVYLNQKLVYHQTLTTPDSAQITDAFKVPKPKKPFALTVEINDVKFEKSSPKNARELDKEDYSLLINYHPETEEIEIKTKIVIVLYD</sequence>
<dbReference type="EMBL" id="VTWT01000005">
    <property type="protein sequence ID" value="KAA9333648.1"/>
    <property type="molecule type" value="Genomic_DNA"/>
</dbReference>
<dbReference type="RefSeq" id="WP_150903815.1">
    <property type="nucleotide sequence ID" value="NZ_VTWT01000005.1"/>
</dbReference>
<dbReference type="AlphaFoldDB" id="A0A5N1IV71"/>
<gene>
    <name evidence="1" type="ORF">F0P94_10390</name>
</gene>
<dbReference type="Proteomes" id="UP000326570">
    <property type="component" value="Unassembled WGS sequence"/>
</dbReference>
<evidence type="ECO:0000313" key="1">
    <source>
        <dbReference type="EMBL" id="KAA9333648.1"/>
    </source>
</evidence>
<accession>A0A5N1IV71</accession>
<comment type="caution">
    <text evidence="1">The sequence shown here is derived from an EMBL/GenBank/DDBJ whole genome shotgun (WGS) entry which is preliminary data.</text>
</comment>
<evidence type="ECO:0000313" key="2">
    <source>
        <dbReference type="Proteomes" id="UP000326570"/>
    </source>
</evidence>